<reference evidence="2 3" key="1">
    <citation type="submission" date="2018-10" db="EMBL/GenBank/DDBJ databases">
        <title>Natrarchaeobius chitinivorans gen. nov., sp. nov., and Natrarchaeobius haloalkaliphilus sp. nov., alkaliphilic, chitin-utilizing haloarchaea from hypersaline alkaline lakes.</title>
        <authorList>
            <person name="Sorokin D.Y."/>
            <person name="Elcheninov A.G."/>
            <person name="Kostrikina N.A."/>
            <person name="Bale N.J."/>
            <person name="Sinninghe Damste J.S."/>
            <person name="Khijniak T.V."/>
            <person name="Kublanov I.V."/>
            <person name="Toshchakov S.V."/>
        </authorList>
    </citation>
    <scope>NUCLEOTIDE SEQUENCE [LARGE SCALE GENOMIC DNA]</scope>
    <source>
        <strain evidence="2 3">AArcht4T</strain>
    </source>
</reference>
<sequence length="59" mass="6208">MIVAATGFAIVFGGRGGAFVHAEATGVEETLLRIAIGVVFFVVLAGSWYVFTSIDREST</sequence>
<keyword evidence="1" id="KW-1133">Transmembrane helix</keyword>
<evidence type="ECO:0000313" key="3">
    <source>
        <dbReference type="Proteomes" id="UP000282323"/>
    </source>
</evidence>
<dbReference type="Proteomes" id="UP000282323">
    <property type="component" value="Unassembled WGS sequence"/>
</dbReference>
<dbReference type="EMBL" id="REGA01000038">
    <property type="protein sequence ID" value="RQG89495.1"/>
    <property type="molecule type" value="Genomic_DNA"/>
</dbReference>
<evidence type="ECO:0000256" key="1">
    <source>
        <dbReference type="SAM" id="Phobius"/>
    </source>
</evidence>
<organism evidence="2 3">
    <name type="scientific">Natrarchaeobius chitinivorans</name>
    <dbReference type="NCBI Taxonomy" id="1679083"/>
    <lineage>
        <taxon>Archaea</taxon>
        <taxon>Methanobacteriati</taxon>
        <taxon>Methanobacteriota</taxon>
        <taxon>Stenosarchaea group</taxon>
        <taxon>Halobacteria</taxon>
        <taxon>Halobacteriales</taxon>
        <taxon>Natrialbaceae</taxon>
        <taxon>Natrarchaeobius</taxon>
    </lineage>
</organism>
<evidence type="ECO:0000313" key="2">
    <source>
        <dbReference type="EMBL" id="RQG89495.1"/>
    </source>
</evidence>
<accession>A0A3N6P2R8</accession>
<name>A0A3N6P2R8_NATCH</name>
<protein>
    <submittedName>
        <fullName evidence="2">Uncharacterized protein</fullName>
    </submittedName>
</protein>
<dbReference type="OrthoDB" id="156559at2157"/>
<keyword evidence="3" id="KW-1185">Reference proteome</keyword>
<keyword evidence="1" id="KW-0812">Transmembrane</keyword>
<dbReference type="AlphaFoldDB" id="A0A3N6P2R8"/>
<proteinExistence type="predicted"/>
<comment type="caution">
    <text evidence="2">The sequence shown here is derived from an EMBL/GenBank/DDBJ whole genome shotgun (WGS) entry which is preliminary data.</text>
</comment>
<dbReference type="RefSeq" id="WP_124197667.1">
    <property type="nucleotide sequence ID" value="NZ_REGA01000038.1"/>
</dbReference>
<gene>
    <name evidence="2" type="ORF">EA473_21945</name>
</gene>
<feature type="transmembrane region" description="Helical" evidence="1">
    <location>
        <begin position="32"/>
        <end position="51"/>
    </location>
</feature>
<keyword evidence="1" id="KW-0472">Membrane</keyword>